<accession>A0ABS2NC46</accession>
<dbReference type="InterPro" id="IPR036412">
    <property type="entry name" value="HAD-like_sf"/>
</dbReference>
<dbReference type="RefSeq" id="WP_205171343.1">
    <property type="nucleotide sequence ID" value="NZ_JAFBDZ010000002.1"/>
</dbReference>
<evidence type="ECO:0000313" key="2">
    <source>
        <dbReference type="Proteomes" id="UP001646157"/>
    </source>
</evidence>
<dbReference type="Proteomes" id="UP001646157">
    <property type="component" value="Unassembled WGS sequence"/>
</dbReference>
<dbReference type="EMBL" id="JAFBDZ010000002">
    <property type="protein sequence ID" value="MBM7585436.1"/>
    <property type="molecule type" value="Genomic_DNA"/>
</dbReference>
<dbReference type="InterPro" id="IPR023214">
    <property type="entry name" value="HAD_sf"/>
</dbReference>
<protein>
    <submittedName>
        <fullName evidence="1">Ribonucleotide monophosphatase NagD (HAD superfamily)</fullName>
    </submittedName>
</protein>
<proteinExistence type="predicted"/>
<dbReference type="SUPFAM" id="SSF56784">
    <property type="entry name" value="HAD-like"/>
    <property type="match status" value="1"/>
</dbReference>
<name>A0ABS2NC46_9BACI</name>
<keyword evidence="2" id="KW-1185">Reference proteome</keyword>
<dbReference type="InterPro" id="IPR006357">
    <property type="entry name" value="HAD-SF_hydro_IIA"/>
</dbReference>
<reference evidence="1 2" key="1">
    <citation type="submission" date="2021-01" db="EMBL/GenBank/DDBJ databases">
        <title>Genomic Encyclopedia of Type Strains, Phase IV (KMG-IV): sequencing the most valuable type-strain genomes for metagenomic binning, comparative biology and taxonomic classification.</title>
        <authorList>
            <person name="Goeker M."/>
        </authorList>
    </citation>
    <scope>NUCLEOTIDE SEQUENCE [LARGE SCALE GENOMIC DNA]</scope>
    <source>
        <strain evidence="1 2">DSM 24834</strain>
    </source>
</reference>
<sequence length="54" mass="6020">MSTYDELQGFLIDLDGTVWKEMKLIEGAAGTTRVLPSDRNRVVALSNRGTHSRI</sequence>
<organism evidence="1 2">
    <name type="scientific">Rossellomorea pakistanensis</name>
    <dbReference type="NCBI Taxonomy" id="992288"/>
    <lineage>
        <taxon>Bacteria</taxon>
        <taxon>Bacillati</taxon>
        <taxon>Bacillota</taxon>
        <taxon>Bacilli</taxon>
        <taxon>Bacillales</taxon>
        <taxon>Bacillaceae</taxon>
        <taxon>Rossellomorea</taxon>
    </lineage>
</organism>
<dbReference type="Gene3D" id="3.40.50.1000">
    <property type="entry name" value="HAD superfamily/HAD-like"/>
    <property type="match status" value="1"/>
</dbReference>
<gene>
    <name evidence="1" type="ORF">JOC86_001978</name>
</gene>
<dbReference type="Pfam" id="PF13344">
    <property type="entry name" value="Hydrolase_6"/>
    <property type="match status" value="1"/>
</dbReference>
<comment type="caution">
    <text evidence="1">The sequence shown here is derived from an EMBL/GenBank/DDBJ whole genome shotgun (WGS) entry which is preliminary data.</text>
</comment>
<evidence type="ECO:0000313" key="1">
    <source>
        <dbReference type="EMBL" id="MBM7585436.1"/>
    </source>
</evidence>